<keyword evidence="2" id="KW-1185">Reference proteome</keyword>
<proteinExistence type="predicted"/>
<sequence>MNEPQPYSTPRSTKRHDITNMGLKDDHLSTPTNPDFPPPSYDPEDLITPLTNLNLDQPSAQQPPSIDQCIAHLKLLTALANLREDISTSESLFGLSDSLTDKLPDQYKQEVLPKIREKRWQVYVFRAVERFRVWWEKCLPSSARMLQQKDLSSHGHFDLITQKGRVINWGADRAPPLDVLMVLHSFMLNPRTFFEDCIRQGKMDVWVTGLPWALINSCIDNSSFDYVATDEARSNFEQMTGFAWDNLHDPSTAKVLCPRGHWIDCPWTDAFLDDPKRPFEQGRGYADRSFTATCAQCNFTTNHEILKLQKFRRDLQALLKDDVPMPGTILSLEGRPEKALKPDLKRHEMFFPNRIIIAGLKTLLIEATDNIQVGKSTVIDIRDAFDRAIRDASLVRKANNTTISSTLLPKEKIAIRRMMSRYWENSSPFALDLVGAVMRQGTFVEKMANIDWIHSPALHSTMARLIKKYQTFFLIMARNPNHVAVPTLDVDLAWHTHQLSPARYYSYSVAKTNIFIDHDDKIEENKLSDAFKWTSRMYQKLTGGEIYSECTCWYCEAIRESHTSTTGRLFSSSDRNAQTALNRLHDNTDVSADPNKTPHISAHNAVKTDSAATRTAAAVKAAQLEASYQKACRRAKKRGRDPPTRDDDYMFSYYAWGYPLYYPGLFYAPYMAPVAITGSMYPCNPSCMSATQGAAGNCCQGTCGAGMAAGGSCGGASGGCAGGSAGKYCE</sequence>
<comment type="caution">
    <text evidence="1">The sequence shown here is derived from an EMBL/GenBank/DDBJ whole genome shotgun (WGS) entry which is preliminary data.</text>
</comment>
<organism evidence="1 2">
    <name type="scientific">Lipomyces orientalis</name>
    <dbReference type="NCBI Taxonomy" id="1233043"/>
    <lineage>
        <taxon>Eukaryota</taxon>
        <taxon>Fungi</taxon>
        <taxon>Dikarya</taxon>
        <taxon>Ascomycota</taxon>
        <taxon>Saccharomycotina</taxon>
        <taxon>Lipomycetes</taxon>
        <taxon>Lipomycetales</taxon>
        <taxon>Lipomycetaceae</taxon>
        <taxon>Lipomyces</taxon>
    </lineage>
</organism>
<gene>
    <name evidence="1" type="ORF">V1517DRAFT_103502</name>
</gene>
<evidence type="ECO:0000313" key="1">
    <source>
        <dbReference type="EMBL" id="KAK9326097.1"/>
    </source>
</evidence>
<protein>
    <submittedName>
        <fullName evidence="1">Uncharacterized protein</fullName>
    </submittedName>
</protein>
<dbReference type="EMBL" id="MU970036">
    <property type="protein sequence ID" value="KAK9326097.1"/>
    <property type="molecule type" value="Genomic_DNA"/>
</dbReference>
<name>A0ACC3TZG5_9ASCO</name>
<dbReference type="Proteomes" id="UP001489719">
    <property type="component" value="Unassembled WGS sequence"/>
</dbReference>
<reference evidence="2" key="1">
    <citation type="journal article" date="2024" name="Front. Bioeng. Biotechnol.">
        <title>Genome-scale model development and genomic sequencing of the oleaginous clade Lipomyces.</title>
        <authorList>
            <person name="Czajka J.J."/>
            <person name="Han Y."/>
            <person name="Kim J."/>
            <person name="Mondo S.J."/>
            <person name="Hofstad B.A."/>
            <person name="Robles A."/>
            <person name="Haridas S."/>
            <person name="Riley R."/>
            <person name="LaButti K."/>
            <person name="Pangilinan J."/>
            <person name="Andreopoulos W."/>
            <person name="Lipzen A."/>
            <person name="Yan J."/>
            <person name="Wang M."/>
            <person name="Ng V."/>
            <person name="Grigoriev I.V."/>
            <person name="Spatafora J.W."/>
            <person name="Magnuson J.K."/>
            <person name="Baker S.E."/>
            <person name="Pomraning K.R."/>
        </authorList>
    </citation>
    <scope>NUCLEOTIDE SEQUENCE [LARGE SCALE GENOMIC DNA]</scope>
    <source>
        <strain evidence="2">CBS 10300</strain>
    </source>
</reference>
<evidence type="ECO:0000313" key="2">
    <source>
        <dbReference type="Proteomes" id="UP001489719"/>
    </source>
</evidence>
<accession>A0ACC3TZG5</accession>